<keyword evidence="5" id="KW-1185">Reference proteome</keyword>
<dbReference type="InterPro" id="IPR050469">
    <property type="entry name" value="Diguanylate_Cyclase"/>
</dbReference>
<dbReference type="Gene3D" id="3.30.450.40">
    <property type="match status" value="1"/>
</dbReference>
<dbReference type="SUPFAM" id="SSF55781">
    <property type="entry name" value="GAF domain-like"/>
    <property type="match status" value="1"/>
</dbReference>
<keyword evidence="4" id="KW-0548">Nucleotidyltransferase</keyword>
<dbReference type="NCBIfam" id="NF041606">
    <property type="entry name" value="dguan_cyc_DgcA"/>
    <property type="match status" value="1"/>
</dbReference>
<dbReference type="NCBIfam" id="TIGR00254">
    <property type="entry name" value="GGDEF"/>
    <property type="match status" value="1"/>
</dbReference>
<gene>
    <name evidence="4" type="primary">dgcA</name>
    <name evidence="4" type="ORF">WKV44_01520</name>
</gene>
<dbReference type="PANTHER" id="PTHR45138:SF9">
    <property type="entry name" value="DIGUANYLATE CYCLASE DGCM-RELATED"/>
    <property type="match status" value="1"/>
</dbReference>
<dbReference type="Gene3D" id="3.30.70.270">
    <property type="match status" value="1"/>
</dbReference>
<evidence type="ECO:0000313" key="5">
    <source>
        <dbReference type="Proteomes" id="UP001466331"/>
    </source>
</evidence>
<dbReference type="InterPro" id="IPR029016">
    <property type="entry name" value="GAF-like_dom_sf"/>
</dbReference>
<accession>A0ABU9U961</accession>
<dbReference type="PROSITE" id="PS50887">
    <property type="entry name" value="GGDEF"/>
    <property type="match status" value="1"/>
</dbReference>
<protein>
    <recommendedName>
        <fullName evidence="1">diguanylate cyclase</fullName>
        <ecNumber evidence="1">2.7.7.65</ecNumber>
    </recommendedName>
</protein>
<dbReference type="RefSeq" id="WP_420068662.1">
    <property type="nucleotide sequence ID" value="NZ_JBCHKQ010000001.1"/>
</dbReference>
<dbReference type="SUPFAM" id="SSF55073">
    <property type="entry name" value="Nucleotide cyclase"/>
    <property type="match status" value="1"/>
</dbReference>
<feature type="domain" description="GGDEF" evidence="3">
    <location>
        <begin position="215"/>
        <end position="346"/>
    </location>
</feature>
<comment type="catalytic activity">
    <reaction evidence="2">
        <text>2 GTP = 3',3'-c-di-GMP + 2 diphosphate</text>
        <dbReference type="Rhea" id="RHEA:24898"/>
        <dbReference type="ChEBI" id="CHEBI:33019"/>
        <dbReference type="ChEBI" id="CHEBI:37565"/>
        <dbReference type="ChEBI" id="CHEBI:58805"/>
        <dbReference type="EC" id="2.7.7.65"/>
    </reaction>
</comment>
<dbReference type="GO" id="GO:0052621">
    <property type="term" value="F:diguanylate cyclase activity"/>
    <property type="evidence" value="ECO:0007669"/>
    <property type="project" value="UniProtKB-EC"/>
</dbReference>
<evidence type="ECO:0000256" key="2">
    <source>
        <dbReference type="ARBA" id="ARBA00034247"/>
    </source>
</evidence>
<sequence length="346" mass="39842">MDESNIEEQEKKKYEKQIYDLKQLIEVSKSLNTNLDLDDLIDSILYVTMGQLRVEKAGIFVRRGMGNYDFILHRNCFGFEVEKHNIEFRISGKSPLIRLLEQSHNVLSLDELQENMDDYDIPEVIKVLNPHMIVPLLSKKVVYGILILGEKIDGKSFSIYEKNYLIDLANIASVALHNAFLYEMAVTDFLTKLKLRNYFESVLIDNIFLANRDKVPLSLIMGDLDHFKLLNDTYGHLAGDLVLQDSARIIMEHIRKTDVAARYGGEEFAILLPNTSLESAYYIANRIRENIENNVIVHNNTEMRITISLGVAQYDPIKDESKEAFIERADKALYMAKEKGRNRVCI</sequence>
<dbReference type="SMART" id="SM00267">
    <property type="entry name" value="GGDEF"/>
    <property type="match status" value="1"/>
</dbReference>
<evidence type="ECO:0000313" key="4">
    <source>
        <dbReference type="EMBL" id="MEM5947212.1"/>
    </source>
</evidence>
<dbReference type="Pfam" id="PF00990">
    <property type="entry name" value="GGDEF"/>
    <property type="match status" value="1"/>
</dbReference>
<dbReference type="InterPro" id="IPR000160">
    <property type="entry name" value="GGDEF_dom"/>
</dbReference>
<dbReference type="InterPro" id="IPR043128">
    <property type="entry name" value="Rev_trsase/Diguanyl_cyclase"/>
</dbReference>
<keyword evidence="4" id="KW-0808">Transferase</keyword>
<dbReference type="CDD" id="cd01949">
    <property type="entry name" value="GGDEF"/>
    <property type="match status" value="1"/>
</dbReference>
<comment type="caution">
    <text evidence="4">The sequence shown here is derived from an EMBL/GenBank/DDBJ whole genome shotgun (WGS) entry which is preliminary data.</text>
</comment>
<dbReference type="Proteomes" id="UP001466331">
    <property type="component" value="Unassembled WGS sequence"/>
</dbReference>
<organism evidence="4 5">
    <name type="scientific">Rarispira pelagica</name>
    <dbReference type="NCBI Taxonomy" id="3141764"/>
    <lineage>
        <taxon>Bacteria</taxon>
        <taxon>Pseudomonadati</taxon>
        <taxon>Spirochaetota</taxon>
        <taxon>Spirochaetia</taxon>
        <taxon>Winmispirales</taxon>
        <taxon>Winmispiraceae</taxon>
        <taxon>Rarispira</taxon>
    </lineage>
</organism>
<dbReference type="InterPro" id="IPR048092">
    <property type="entry name" value="Dguan_cyc_DgcA"/>
</dbReference>
<proteinExistence type="predicted"/>
<reference evidence="4 5" key="1">
    <citation type="submission" date="2024-03" db="EMBL/GenBank/DDBJ databases">
        <title>Ignisphaera cupida sp. nov., a hyperthermophilic hydrolytic archaeon from a hot spring of Kamchatka, and proposal of Ignisphaeraceae fam. nov.</title>
        <authorList>
            <person name="Podosokorskaya O.A."/>
            <person name="Elcheninov A.G."/>
            <person name="Maltseva A.I."/>
            <person name="Zayulina K.S."/>
            <person name="Novikov A."/>
            <person name="Merkel A.Y."/>
        </authorList>
    </citation>
    <scope>NUCLEOTIDE SEQUENCE [LARGE SCALE GENOMIC DNA]</scope>
    <source>
        <strain evidence="4 5">38H-sp</strain>
    </source>
</reference>
<evidence type="ECO:0000259" key="3">
    <source>
        <dbReference type="PROSITE" id="PS50887"/>
    </source>
</evidence>
<dbReference type="EMBL" id="JBCHKQ010000001">
    <property type="protein sequence ID" value="MEM5947212.1"/>
    <property type="molecule type" value="Genomic_DNA"/>
</dbReference>
<name>A0ABU9U961_9SPIR</name>
<evidence type="ECO:0000256" key="1">
    <source>
        <dbReference type="ARBA" id="ARBA00012528"/>
    </source>
</evidence>
<dbReference type="EC" id="2.7.7.65" evidence="1"/>
<dbReference type="InterPro" id="IPR029787">
    <property type="entry name" value="Nucleotide_cyclase"/>
</dbReference>
<dbReference type="PANTHER" id="PTHR45138">
    <property type="entry name" value="REGULATORY COMPONENTS OF SENSORY TRANSDUCTION SYSTEM"/>
    <property type="match status" value="1"/>
</dbReference>